<dbReference type="AlphaFoldDB" id="A0A484GYM5"/>
<protein>
    <submittedName>
        <fullName evidence="2">Uncharacterized protein</fullName>
    </submittedName>
</protein>
<keyword evidence="3" id="KW-1185">Reference proteome</keyword>
<dbReference type="EMBL" id="QWLN02003306">
    <property type="protein sequence ID" value="TEA40266.1"/>
    <property type="molecule type" value="Genomic_DNA"/>
</dbReference>
<evidence type="ECO:0000313" key="2">
    <source>
        <dbReference type="EMBL" id="TEA40266.1"/>
    </source>
</evidence>
<organism evidence="2 3">
    <name type="scientific">Sousa chinensis</name>
    <name type="common">Indo-pacific humpbacked dolphin</name>
    <name type="synonym">Steno chinensis</name>
    <dbReference type="NCBI Taxonomy" id="103600"/>
    <lineage>
        <taxon>Eukaryota</taxon>
        <taxon>Metazoa</taxon>
        <taxon>Chordata</taxon>
        <taxon>Craniata</taxon>
        <taxon>Vertebrata</taxon>
        <taxon>Euteleostomi</taxon>
        <taxon>Mammalia</taxon>
        <taxon>Eutheria</taxon>
        <taxon>Laurasiatheria</taxon>
        <taxon>Artiodactyla</taxon>
        <taxon>Whippomorpha</taxon>
        <taxon>Cetacea</taxon>
        <taxon>Odontoceti</taxon>
        <taxon>Delphinidae</taxon>
        <taxon>Sousa</taxon>
    </lineage>
</organism>
<sequence>LWLRVMYRPLNATRKENMAQKLHDGESSDEDEIFYKDAT</sequence>
<reference evidence="2 3" key="1">
    <citation type="journal article" date="2018" name="Genomics">
        <title>Molecular footprints of inshore aquatic adaptation in Indo-Pacific humpback dolphin (Sousa chinensis).</title>
        <authorList>
            <person name="Ming Y."/>
            <person name="Jian J."/>
            <person name="Yu F."/>
            <person name="Yu X."/>
            <person name="Wang J."/>
            <person name="Liu W."/>
        </authorList>
    </citation>
    <scope>NUCLEOTIDE SEQUENCE [LARGE SCALE GENOMIC DNA]</scope>
    <source>
        <strain evidence="2">MY-2018</strain>
        <tissue evidence="2">Skin</tissue>
    </source>
</reference>
<dbReference type="Proteomes" id="UP000295264">
    <property type="component" value="Unassembled WGS sequence"/>
</dbReference>
<accession>A0A484GYM5</accession>
<evidence type="ECO:0000256" key="1">
    <source>
        <dbReference type="SAM" id="MobiDB-lite"/>
    </source>
</evidence>
<feature type="region of interest" description="Disordered" evidence="1">
    <location>
        <begin position="18"/>
        <end position="39"/>
    </location>
</feature>
<name>A0A484GYM5_SOUCH</name>
<comment type="caution">
    <text evidence="2">The sequence shown here is derived from an EMBL/GenBank/DDBJ whole genome shotgun (WGS) entry which is preliminary data.</text>
</comment>
<gene>
    <name evidence="2" type="ORF">DBR06_SOUSAS8210223</name>
</gene>
<evidence type="ECO:0000313" key="3">
    <source>
        <dbReference type="Proteomes" id="UP000295264"/>
    </source>
</evidence>
<feature type="non-terminal residue" evidence="2">
    <location>
        <position position="1"/>
    </location>
</feature>
<proteinExistence type="predicted"/>